<organism evidence="2 3">
    <name type="scientific">Cymbomonas tetramitiformis</name>
    <dbReference type="NCBI Taxonomy" id="36881"/>
    <lineage>
        <taxon>Eukaryota</taxon>
        <taxon>Viridiplantae</taxon>
        <taxon>Chlorophyta</taxon>
        <taxon>Pyramimonadophyceae</taxon>
        <taxon>Pyramimonadales</taxon>
        <taxon>Pyramimonadaceae</taxon>
        <taxon>Cymbomonas</taxon>
    </lineage>
</organism>
<dbReference type="Gene3D" id="2.10.25.10">
    <property type="entry name" value="Laminin"/>
    <property type="match status" value="1"/>
</dbReference>
<proteinExistence type="predicted"/>
<keyword evidence="1" id="KW-0732">Signal</keyword>
<dbReference type="Proteomes" id="UP001190700">
    <property type="component" value="Unassembled WGS sequence"/>
</dbReference>
<evidence type="ECO:0000313" key="3">
    <source>
        <dbReference type="Proteomes" id="UP001190700"/>
    </source>
</evidence>
<evidence type="ECO:0000313" key="2">
    <source>
        <dbReference type="EMBL" id="KAK3248019.1"/>
    </source>
</evidence>
<feature type="chain" id="PRO_5042117822" description="EGF-like domain-containing protein" evidence="1">
    <location>
        <begin position="24"/>
        <end position="157"/>
    </location>
</feature>
<protein>
    <recommendedName>
        <fullName evidence="4">EGF-like domain-containing protein</fullName>
    </recommendedName>
</protein>
<reference evidence="2 3" key="1">
    <citation type="journal article" date="2015" name="Genome Biol. Evol.">
        <title>Comparative Genomics of a Bacterivorous Green Alga Reveals Evolutionary Causalities and Consequences of Phago-Mixotrophic Mode of Nutrition.</title>
        <authorList>
            <person name="Burns J.A."/>
            <person name="Paasch A."/>
            <person name="Narechania A."/>
            <person name="Kim E."/>
        </authorList>
    </citation>
    <scope>NUCLEOTIDE SEQUENCE [LARGE SCALE GENOMIC DNA]</scope>
    <source>
        <strain evidence="2 3">PLY_AMNH</strain>
    </source>
</reference>
<comment type="caution">
    <text evidence="2">The sequence shown here is derived from an EMBL/GenBank/DDBJ whole genome shotgun (WGS) entry which is preliminary data.</text>
</comment>
<dbReference type="AlphaFoldDB" id="A0AAE0F1G4"/>
<dbReference type="EMBL" id="LGRX02028477">
    <property type="protein sequence ID" value="KAK3248019.1"/>
    <property type="molecule type" value="Genomic_DNA"/>
</dbReference>
<gene>
    <name evidence="2" type="ORF">CYMTET_42501</name>
</gene>
<evidence type="ECO:0008006" key="4">
    <source>
        <dbReference type="Google" id="ProtNLM"/>
    </source>
</evidence>
<name>A0AAE0F1G4_9CHLO</name>
<sequence>MQQGRAMWLFIFFTAAILHSKEAVVDQPCPGQCSRQGVCSNGACRCYREFQGADCSSVRYLAERPPTPLPVPEAGALGLNVEDSLPGESEQSLRVAVVSCQVLQSSLDDDMDVIIPAAALVRALALAGHQVTLLFFLEVETEGMTREAKYAPASNAS</sequence>
<feature type="signal peptide" evidence="1">
    <location>
        <begin position="1"/>
        <end position="23"/>
    </location>
</feature>
<evidence type="ECO:0000256" key="1">
    <source>
        <dbReference type="SAM" id="SignalP"/>
    </source>
</evidence>
<accession>A0AAE0F1G4</accession>
<dbReference type="Pfam" id="PF23106">
    <property type="entry name" value="EGF_Teneurin"/>
    <property type="match status" value="1"/>
</dbReference>
<keyword evidence="3" id="KW-1185">Reference proteome</keyword>